<accession>A0ABY4WUJ1</accession>
<dbReference type="EMBL" id="CP082275">
    <property type="protein sequence ID" value="USH03264.1"/>
    <property type="molecule type" value="Genomic_DNA"/>
</dbReference>
<reference evidence="1" key="1">
    <citation type="submission" date="2021-08" db="EMBL/GenBank/DDBJ databases">
        <authorList>
            <person name="Sakaguchi M."/>
            <person name="Kikuchi T."/>
            <person name="Urbanczyk H."/>
        </authorList>
    </citation>
    <scope>NUCLEOTIDE SEQUENCE</scope>
    <source>
        <strain evidence="1">020920N</strain>
    </source>
</reference>
<keyword evidence="2" id="KW-1185">Reference proteome</keyword>
<gene>
    <name evidence="1" type="ORF">K6Q96_04400</name>
</gene>
<proteinExistence type="predicted"/>
<sequence length="212" mass="24808">MEIISHRGYWKNEDEKNQAHAFDRSFGLGFGTETDVRDCAGRLVISHDMPSGNEILFEDLLKIYVSSDCEGTLALNIKADGLSNVVSSKLKEYGVKNYVFFDMSIPDTLSYRRNNLNYLVRFSEFEVENRLWEDAEGVWFDSFEDNFINFDMLDLFLKKGLKVYIVSAELHKRDHFTQWEGIKNYMNETTFGHSMVLCTDYPEIARRYFYGK</sequence>
<evidence type="ECO:0008006" key="3">
    <source>
        <dbReference type="Google" id="ProtNLM"/>
    </source>
</evidence>
<dbReference type="InterPro" id="IPR017946">
    <property type="entry name" value="PLC-like_Pdiesterase_TIM-brl"/>
</dbReference>
<dbReference type="SUPFAM" id="SSF51695">
    <property type="entry name" value="PLC-like phosphodiesterases"/>
    <property type="match status" value="1"/>
</dbReference>
<dbReference type="RefSeq" id="WP_251878102.1">
    <property type="nucleotide sequence ID" value="NZ_CP082275.1"/>
</dbReference>
<organism evidence="1 2">
    <name type="scientific">Grimontia kaedaensis</name>
    <dbReference type="NCBI Taxonomy" id="2872157"/>
    <lineage>
        <taxon>Bacteria</taxon>
        <taxon>Pseudomonadati</taxon>
        <taxon>Pseudomonadota</taxon>
        <taxon>Gammaproteobacteria</taxon>
        <taxon>Vibrionales</taxon>
        <taxon>Vibrionaceae</taxon>
        <taxon>Grimontia</taxon>
    </lineage>
</organism>
<name>A0ABY4WUJ1_9GAMM</name>
<dbReference type="Proteomes" id="UP001056255">
    <property type="component" value="Chromosome I"/>
</dbReference>
<evidence type="ECO:0000313" key="2">
    <source>
        <dbReference type="Proteomes" id="UP001056255"/>
    </source>
</evidence>
<protein>
    <recommendedName>
        <fullName evidence="3">Phosphodiesterase</fullName>
    </recommendedName>
</protein>
<evidence type="ECO:0000313" key="1">
    <source>
        <dbReference type="EMBL" id="USH03264.1"/>
    </source>
</evidence>